<sequence>MRIYLITFFILSFSVHASDKLHLELISGNWVCSNSYQEEEVTIKETTKYSYDINNFTYSYRSNAEMLYQNKIPVGTVQVIEEGSFTYESAKIIYDLKSVKTDVLDDPLEAISGKVIKEMEEELRNDKTPYQTTFINEKEWETKDPNDNSKILCKRDITN</sequence>
<protein>
    <recommendedName>
        <fullName evidence="4">Lipocalin-like domain-containing protein</fullName>
    </recommendedName>
</protein>
<evidence type="ECO:0000256" key="1">
    <source>
        <dbReference type="SAM" id="SignalP"/>
    </source>
</evidence>
<reference evidence="2 3" key="1">
    <citation type="submission" date="2017-12" db="EMBL/GenBank/DDBJ databases">
        <authorList>
            <person name="Paulsen S."/>
            <person name="Gram L.K."/>
        </authorList>
    </citation>
    <scope>NUCLEOTIDE SEQUENCE [LARGE SCALE GENOMIC DNA]</scope>
    <source>
        <strain evidence="2 3">S1607</strain>
    </source>
</reference>
<reference evidence="3" key="2">
    <citation type="submission" date="2019-06" db="EMBL/GenBank/DDBJ databases">
        <title>Co-occurence of chitin degradation, pigmentation and bioactivity in marine Pseudoalteromonas.</title>
        <authorList>
            <person name="Sonnenschein E.C."/>
            <person name="Bech P.K."/>
        </authorList>
    </citation>
    <scope>NUCLEOTIDE SEQUENCE [LARGE SCALE GENOMIC DNA]</scope>
    <source>
        <strain evidence="3">S1607</strain>
    </source>
</reference>
<dbReference type="RefSeq" id="WP_045964775.1">
    <property type="nucleotide sequence ID" value="NZ_JXXW01000039.1"/>
</dbReference>
<feature type="chain" id="PRO_5042873081" description="Lipocalin-like domain-containing protein" evidence="1">
    <location>
        <begin position="18"/>
        <end position="159"/>
    </location>
</feature>
<name>A0AAQ2EW92_PSEO7</name>
<dbReference type="Proteomes" id="UP000305423">
    <property type="component" value="Unassembled WGS sequence"/>
</dbReference>
<evidence type="ECO:0008006" key="4">
    <source>
        <dbReference type="Google" id="ProtNLM"/>
    </source>
</evidence>
<organism evidence="2 3">
    <name type="scientific">Pseudoalteromonas piscicida</name>
    <dbReference type="NCBI Taxonomy" id="43662"/>
    <lineage>
        <taxon>Bacteria</taxon>
        <taxon>Pseudomonadati</taxon>
        <taxon>Pseudomonadota</taxon>
        <taxon>Gammaproteobacteria</taxon>
        <taxon>Alteromonadales</taxon>
        <taxon>Pseudoalteromonadaceae</taxon>
        <taxon>Pseudoalteromonas</taxon>
    </lineage>
</organism>
<dbReference type="AlphaFoldDB" id="A0AAQ2EW92"/>
<accession>A0AAQ2EW92</accession>
<feature type="signal peptide" evidence="1">
    <location>
        <begin position="1"/>
        <end position="17"/>
    </location>
</feature>
<evidence type="ECO:0000313" key="2">
    <source>
        <dbReference type="EMBL" id="TMN76702.1"/>
    </source>
</evidence>
<gene>
    <name evidence="2" type="ORF">CWB74_12010</name>
</gene>
<evidence type="ECO:0000313" key="3">
    <source>
        <dbReference type="Proteomes" id="UP000305423"/>
    </source>
</evidence>
<keyword evidence="1" id="KW-0732">Signal</keyword>
<dbReference type="EMBL" id="PNEL01000028">
    <property type="protein sequence ID" value="TMN76702.1"/>
    <property type="molecule type" value="Genomic_DNA"/>
</dbReference>
<comment type="caution">
    <text evidence="2">The sequence shown here is derived from an EMBL/GenBank/DDBJ whole genome shotgun (WGS) entry which is preliminary data.</text>
</comment>
<proteinExistence type="predicted"/>